<gene>
    <name evidence="2" type="ORF">PGLA1383_LOCUS2155</name>
</gene>
<name>A0A813D8Y2_POLGL</name>
<keyword evidence="3" id="KW-1185">Reference proteome</keyword>
<feature type="transmembrane region" description="Helical" evidence="1">
    <location>
        <begin position="12"/>
        <end position="30"/>
    </location>
</feature>
<keyword evidence="1" id="KW-1133">Transmembrane helix</keyword>
<dbReference type="Proteomes" id="UP000654075">
    <property type="component" value="Unassembled WGS sequence"/>
</dbReference>
<dbReference type="AlphaFoldDB" id="A0A813D8Y2"/>
<proteinExistence type="predicted"/>
<accession>A0A813D8Y2</accession>
<protein>
    <submittedName>
        <fullName evidence="2">Uncharacterized protein</fullName>
    </submittedName>
</protein>
<evidence type="ECO:0000313" key="3">
    <source>
        <dbReference type="Proteomes" id="UP000654075"/>
    </source>
</evidence>
<evidence type="ECO:0000256" key="1">
    <source>
        <dbReference type="SAM" id="Phobius"/>
    </source>
</evidence>
<feature type="non-terminal residue" evidence="2">
    <location>
        <position position="125"/>
    </location>
</feature>
<keyword evidence="1" id="KW-0472">Membrane</keyword>
<sequence>MGSKARPAQCSAGMHLVHILATCSGIFLYFQASGETQPFANAMLQLLFEKYNFGGRDFNWRSHFSFGAVYDMQGHAYGTLYIHVCKHGILRRIRYDADILCCCVRSCGTQQQQSQQHQQQQQQEE</sequence>
<dbReference type="EMBL" id="CAJNNV010000630">
    <property type="protein sequence ID" value="CAE8583167.1"/>
    <property type="molecule type" value="Genomic_DNA"/>
</dbReference>
<reference evidence="2" key="1">
    <citation type="submission" date="2021-02" db="EMBL/GenBank/DDBJ databases">
        <authorList>
            <person name="Dougan E. K."/>
            <person name="Rhodes N."/>
            <person name="Thang M."/>
            <person name="Chan C."/>
        </authorList>
    </citation>
    <scope>NUCLEOTIDE SEQUENCE</scope>
</reference>
<organism evidence="2 3">
    <name type="scientific">Polarella glacialis</name>
    <name type="common">Dinoflagellate</name>
    <dbReference type="NCBI Taxonomy" id="89957"/>
    <lineage>
        <taxon>Eukaryota</taxon>
        <taxon>Sar</taxon>
        <taxon>Alveolata</taxon>
        <taxon>Dinophyceae</taxon>
        <taxon>Suessiales</taxon>
        <taxon>Suessiaceae</taxon>
        <taxon>Polarella</taxon>
    </lineage>
</organism>
<keyword evidence="1" id="KW-0812">Transmembrane</keyword>
<evidence type="ECO:0000313" key="2">
    <source>
        <dbReference type="EMBL" id="CAE8583167.1"/>
    </source>
</evidence>
<comment type="caution">
    <text evidence="2">The sequence shown here is derived from an EMBL/GenBank/DDBJ whole genome shotgun (WGS) entry which is preliminary data.</text>
</comment>